<dbReference type="EMBL" id="JAUKUA010000001">
    <property type="protein sequence ID" value="KAK0731625.1"/>
    <property type="molecule type" value="Genomic_DNA"/>
</dbReference>
<evidence type="ECO:0000313" key="1">
    <source>
        <dbReference type="EMBL" id="KAK0731625.1"/>
    </source>
</evidence>
<protein>
    <submittedName>
        <fullName evidence="1">Uncharacterized protein</fullName>
    </submittedName>
</protein>
<dbReference type="AlphaFoldDB" id="A0AA40BCA3"/>
<name>A0AA40BCA3_9PEZI</name>
<evidence type="ECO:0000313" key="2">
    <source>
        <dbReference type="Proteomes" id="UP001172102"/>
    </source>
</evidence>
<accession>A0AA40BCA3</accession>
<dbReference type="Proteomes" id="UP001172102">
    <property type="component" value="Unassembled WGS sequence"/>
</dbReference>
<proteinExistence type="predicted"/>
<sequence length="59" mass="6445">MDLVLGAICGSLCVAQYVVMLAGHEVLVSHKYIIISRGFVIDDDVADQPPEMSLRRSLV</sequence>
<keyword evidence="2" id="KW-1185">Reference proteome</keyword>
<organism evidence="1 2">
    <name type="scientific">Lasiosphaeris hirsuta</name>
    <dbReference type="NCBI Taxonomy" id="260670"/>
    <lineage>
        <taxon>Eukaryota</taxon>
        <taxon>Fungi</taxon>
        <taxon>Dikarya</taxon>
        <taxon>Ascomycota</taxon>
        <taxon>Pezizomycotina</taxon>
        <taxon>Sordariomycetes</taxon>
        <taxon>Sordariomycetidae</taxon>
        <taxon>Sordariales</taxon>
        <taxon>Lasiosphaeriaceae</taxon>
        <taxon>Lasiosphaeris</taxon>
    </lineage>
</organism>
<gene>
    <name evidence="1" type="ORF">B0H67DRAFT_565368</name>
</gene>
<comment type="caution">
    <text evidence="1">The sequence shown here is derived from an EMBL/GenBank/DDBJ whole genome shotgun (WGS) entry which is preliminary data.</text>
</comment>
<reference evidence="1" key="1">
    <citation type="submission" date="2023-06" db="EMBL/GenBank/DDBJ databases">
        <title>Genome-scale phylogeny and comparative genomics of the fungal order Sordariales.</title>
        <authorList>
            <consortium name="Lawrence Berkeley National Laboratory"/>
            <person name="Hensen N."/>
            <person name="Bonometti L."/>
            <person name="Westerberg I."/>
            <person name="Brannstrom I.O."/>
            <person name="Guillou S."/>
            <person name="Cros-Aarteil S."/>
            <person name="Calhoun S."/>
            <person name="Haridas S."/>
            <person name="Kuo A."/>
            <person name="Mondo S."/>
            <person name="Pangilinan J."/>
            <person name="Riley R."/>
            <person name="Labutti K."/>
            <person name="Andreopoulos B."/>
            <person name="Lipzen A."/>
            <person name="Chen C."/>
            <person name="Yanf M."/>
            <person name="Daum C."/>
            <person name="Ng V."/>
            <person name="Clum A."/>
            <person name="Steindorff A."/>
            <person name="Ohm R."/>
            <person name="Martin F."/>
            <person name="Silar P."/>
            <person name="Natvig D."/>
            <person name="Lalanne C."/>
            <person name="Gautier V."/>
            <person name="Ament-Velasquez S.L."/>
            <person name="Kruys A."/>
            <person name="Hutchinson M.I."/>
            <person name="Powell A.J."/>
            <person name="Barry K."/>
            <person name="Miller A.N."/>
            <person name="Grigoriev I.V."/>
            <person name="Debuchy R."/>
            <person name="Gladieux P."/>
            <person name="Thoren M.H."/>
            <person name="Johannesson H."/>
        </authorList>
    </citation>
    <scope>NUCLEOTIDE SEQUENCE</scope>
    <source>
        <strain evidence="1">SMH4607-1</strain>
    </source>
</reference>